<dbReference type="AlphaFoldDB" id="A0A290QJY1"/>
<dbReference type="Pfam" id="PF06057">
    <property type="entry name" value="VirJ"/>
    <property type="match status" value="1"/>
</dbReference>
<dbReference type="Gene3D" id="3.40.50.1820">
    <property type="entry name" value="alpha/beta hydrolase"/>
    <property type="match status" value="1"/>
</dbReference>
<feature type="domain" description="Bacterial virulence" evidence="2">
    <location>
        <begin position="65"/>
        <end position="184"/>
    </location>
</feature>
<keyword evidence="1" id="KW-0732">Signal</keyword>
<evidence type="ECO:0000313" key="3">
    <source>
        <dbReference type="EMBL" id="ATC65648.1"/>
    </source>
</evidence>
<feature type="chain" id="PRO_5012764445" description="Bacterial virulence domain-containing protein" evidence="1">
    <location>
        <begin position="21"/>
        <end position="272"/>
    </location>
</feature>
<dbReference type="OrthoDB" id="197083at2"/>
<dbReference type="Proteomes" id="UP000217265">
    <property type="component" value="Chromosome"/>
</dbReference>
<proteinExistence type="predicted"/>
<accession>A0A290QJY1</accession>
<protein>
    <recommendedName>
        <fullName evidence="2">Bacterial virulence domain-containing protein</fullName>
    </recommendedName>
</protein>
<reference evidence="3 4" key="1">
    <citation type="submission" date="2017-09" db="EMBL/GenBank/DDBJ databases">
        <title>Complete genome sequence of Verrucomicrobial strain HZ-65, isolated from freshwater.</title>
        <authorList>
            <person name="Choi A."/>
        </authorList>
    </citation>
    <scope>NUCLEOTIDE SEQUENCE [LARGE SCALE GENOMIC DNA]</scope>
    <source>
        <strain evidence="3 4">HZ-65</strain>
    </source>
</reference>
<dbReference type="EMBL" id="CP023344">
    <property type="protein sequence ID" value="ATC65648.1"/>
    <property type="molecule type" value="Genomic_DNA"/>
</dbReference>
<feature type="signal peptide" evidence="1">
    <location>
        <begin position="1"/>
        <end position="20"/>
    </location>
</feature>
<dbReference type="SUPFAM" id="SSF53474">
    <property type="entry name" value="alpha/beta-Hydrolases"/>
    <property type="match status" value="1"/>
</dbReference>
<dbReference type="KEGG" id="vbh:CMV30_17795"/>
<keyword evidence="4" id="KW-1185">Reference proteome</keyword>
<evidence type="ECO:0000313" key="4">
    <source>
        <dbReference type="Proteomes" id="UP000217265"/>
    </source>
</evidence>
<sequence>MHRFLLCVVLSVFTGSALTAAPDAAVVSAEAPAKKAEASVERVALKRGEVEVRFLAPANAAPRAIVIFGSGDGGWSYWEERVAQHLGGTCAVVGVDFSKYADKDYDQATLVADYAALVAFAKARVVLAKPDDVPVIFGGWSMGAEQAVAAVEVMRSHPVRLAGLLLVAPGPRGRYGLRLSDRAGLAPRGEGTFGLVDFAATLKSIKLAQFHARYDLLDTPGWADGLGLNLRRFDLPRGFHDFEGAGPDFLNLMDDAMTWIVSSDAVIPEAVK</sequence>
<name>A0A290QJY1_9BACT</name>
<dbReference type="InterPro" id="IPR029058">
    <property type="entry name" value="AB_hydrolase_fold"/>
</dbReference>
<evidence type="ECO:0000259" key="2">
    <source>
        <dbReference type="Pfam" id="PF06057"/>
    </source>
</evidence>
<gene>
    <name evidence="3" type="ORF">CMV30_17795</name>
</gene>
<dbReference type="RefSeq" id="WP_096057277.1">
    <property type="nucleotide sequence ID" value="NZ_CP023344.1"/>
</dbReference>
<organism evidence="3 4">
    <name type="scientific">Nibricoccus aquaticus</name>
    <dbReference type="NCBI Taxonomy" id="2576891"/>
    <lineage>
        <taxon>Bacteria</taxon>
        <taxon>Pseudomonadati</taxon>
        <taxon>Verrucomicrobiota</taxon>
        <taxon>Opitutia</taxon>
        <taxon>Opitutales</taxon>
        <taxon>Opitutaceae</taxon>
        <taxon>Nibricoccus</taxon>
    </lineage>
</organism>
<dbReference type="InterPro" id="IPR010333">
    <property type="entry name" value="VirJ"/>
</dbReference>
<evidence type="ECO:0000256" key="1">
    <source>
        <dbReference type="SAM" id="SignalP"/>
    </source>
</evidence>